<accession>A0A7D5P633</accession>
<dbReference type="Gene3D" id="3.30.465.10">
    <property type="match status" value="1"/>
</dbReference>
<dbReference type="Pfam" id="PF00941">
    <property type="entry name" value="FAD_binding_5"/>
    <property type="match status" value="1"/>
</dbReference>
<dbReference type="InterPro" id="IPR016166">
    <property type="entry name" value="FAD-bd_PCMH"/>
</dbReference>
<evidence type="ECO:0000256" key="1">
    <source>
        <dbReference type="ARBA" id="ARBA00022630"/>
    </source>
</evidence>
<dbReference type="SMART" id="SM01092">
    <property type="entry name" value="CO_deh_flav_C"/>
    <property type="match status" value="1"/>
</dbReference>
<feature type="domain" description="FAD-binding PCMH-type" evidence="4">
    <location>
        <begin position="9"/>
        <end position="184"/>
    </location>
</feature>
<dbReference type="PROSITE" id="PS51387">
    <property type="entry name" value="FAD_PCMH"/>
    <property type="match status" value="1"/>
</dbReference>
<dbReference type="InterPro" id="IPR005107">
    <property type="entry name" value="CO_DH_flav_C"/>
</dbReference>
<dbReference type="GO" id="GO:0071949">
    <property type="term" value="F:FAD binding"/>
    <property type="evidence" value="ECO:0007669"/>
    <property type="project" value="InterPro"/>
</dbReference>
<evidence type="ECO:0000313" key="5">
    <source>
        <dbReference type="EMBL" id="QLH81726.1"/>
    </source>
</evidence>
<keyword evidence="3" id="KW-0560">Oxidoreductase</keyword>
<dbReference type="Gene3D" id="3.30.390.50">
    <property type="entry name" value="CO dehydrogenase flavoprotein, C-terminal domain"/>
    <property type="match status" value="1"/>
</dbReference>
<dbReference type="InterPro" id="IPR051312">
    <property type="entry name" value="Diverse_Substr_Oxidored"/>
</dbReference>
<keyword evidence="2" id="KW-0274">FAD</keyword>
<evidence type="ECO:0000259" key="4">
    <source>
        <dbReference type="PROSITE" id="PS51387"/>
    </source>
</evidence>
<dbReference type="PANTHER" id="PTHR42659:SF2">
    <property type="entry name" value="XANTHINE DEHYDROGENASE SUBUNIT C-RELATED"/>
    <property type="match status" value="1"/>
</dbReference>
<dbReference type="Proteomes" id="UP000509346">
    <property type="component" value="Chromosome"/>
</dbReference>
<dbReference type="GO" id="GO:0016491">
    <property type="term" value="F:oxidoreductase activity"/>
    <property type="evidence" value="ECO:0007669"/>
    <property type="project" value="UniProtKB-KW"/>
</dbReference>
<dbReference type="InterPro" id="IPR036318">
    <property type="entry name" value="FAD-bd_PCMH-like_sf"/>
</dbReference>
<evidence type="ECO:0000256" key="3">
    <source>
        <dbReference type="ARBA" id="ARBA00023002"/>
    </source>
</evidence>
<dbReference type="OrthoDB" id="19205at2157"/>
<evidence type="ECO:0000313" key="6">
    <source>
        <dbReference type="Proteomes" id="UP000509346"/>
    </source>
</evidence>
<dbReference type="RefSeq" id="WP_179922012.1">
    <property type="nucleotide sequence ID" value="NZ_CP058909.1"/>
</dbReference>
<sequence>MTERAGDVAGETEAEYYRPESVAAACRRLRDADGRARVVAGGQTLMPLVRQGLVDADAFVDVSAVPALSGVSVDGDRATVGATTTYAGLGRHDLSDRVAALDEACSVVADRQVRSLGTVGGAVAHGDPTFDLLAPLRALDAEVRLAGPDDRRCVPLGEFLVGHLRTDRREHELVTGVTFDRLDPDRTGSAYERHAAAGSGRATAGVAAVVTLADDTVERVRVACSAVADTPVRAHAVENDLVGGPATAEAVTAASERVPEDIDPIDDEAGSAAYKRRLAATLVERSLLSALGRAGGSP</sequence>
<gene>
    <name evidence="5" type="ORF">HZS54_08840</name>
</gene>
<protein>
    <submittedName>
        <fullName evidence="5">FAD binding domain-containing protein</fullName>
    </submittedName>
</protein>
<dbReference type="AlphaFoldDB" id="A0A7D5P633"/>
<dbReference type="InterPro" id="IPR016167">
    <property type="entry name" value="FAD-bd_PCMH_sub1"/>
</dbReference>
<dbReference type="SUPFAM" id="SSF56176">
    <property type="entry name" value="FAD-binding/transporter-associated domain-like"/>
    <property type="match status" value="1"/>
</dbReference>
<dbReference type="InterPro" id="IPR016169">
    <property type="entry name" value="FAD-bd_PCMH_sub2"/>
</dbReference>
<dbReference type="InterPro" id="IPR036683">
    <property type="entry name" value="CO_DH_flav_C_dom_sf"/>
</dbReference>
<dbReference type="InterPro" id="IPR002346">
    <property type="entry name" value="Mopterin_DH_FAD-bd"/>
</dbReference>
<dbReference type="Pfam" id="PF03450">
    <property type="entry name" value="CO_deh_flav_C"/>
    <property type="match status" value="1"/>
</dbReference>
<reference evidence="5 6" key="1">
    <citation type="submission" date="2020-07" db="EMBL/GenBank/DDBJ databases">
        <title>Halosimplex litoreum sp. nov. and Halosimplex rubrum sp. nov., isolated from different salt environments.</title>
        <authorList>
            <person name="Cui H."/>
        </authorList>
    </citation>
    <scope>NUCLEOTIDE SEQUENCE [LARGE SCALE GENOMIC DNA]</scope>
    <source>
        <strain evidence="5 6">R2</strain>
    </source>
</reference>
<dbReference type="EMBL" id="CP058909">
    <property type="protein sequence ID" value="QLH81726.1"/>
    <property type="molecule type" value="Genomic_DNA"/>
</dbReference>
<proteinExistence type="predicted"/>
<dbReference type="PANTHER" id="PTHR42659">
    <property type="entry name" value="XANTHINE DEHYDROGENASE SUBUNIT C-RELATED"/>
    <property type="match status" value="1"/>
</dbReference>
<keyword evidence="6" id="KW-1185">Reference proteome</keyword>
<dbReference type="GeneID" id="56082691"/>
<dbReference type="KEGG" id="hpel:HZS54_08840"/>
<keyword evidence="1" id="KW-0285">Flavoprotein</keyword>
<dbReference type="Gene3D" id="3.30.43.10">
    <property type="entry name" value="Uridine Diphospho-n-acetylenolpyruvylglucosamine Reductase, domain 2"/>
    <property type="match status" value="1"/>
</dbReference>
<dbReference type="SUPFAM" id="SSF55447">
    <property type="entry name" value="CO dehydrogenase flavoprotein C-terminal domain-like"/>
    <property type="match status" value="1"/>
</dbReference>
<organism evidence="5 6">
    <name type="scientific">Halosimplex pelagicum</name>
    <dbReference type="NCBI Taxonomy" id="869886"/>
    <lineage>
        <taxon>Archaea</taxon>
        <taxon>Methanobacteriati</taxon>
        <taxon>Methanobacteriota</taxon>
        <taxon>Stenosarchaea group</taxon>
        <taxon>Halobacteria</taxon>
        <taxon>Halobacteriales</taxon>
        <taxon>Haloarculaceae</taxon>
        <taxon>Halosimplex</taxon>
    </lineage>
</organism>
<evidence type="ECO:0000256" key="2">
    <source>
        <dbReference type="ARBA" id="ARBA00022827"/>
    </source>
</evidence>
<name>A0A7D5P633_9EURY</name>